<proteinExistence type="predicted"/>
<dbReference type="Proteomes" id="UP000663879">
    <property type="component" value="Unassembled WGS sequence"/>
</dbReference>
<dbReference type="InterPro" id="IPR012337">
    <property type="entry name" value="RNaseH-like_sf"/>
</dbReference>
<organism evidence="1 2">
    <name type="scientific">Brachionus calyciflorus</name>
    <dbReference type="NCBI Taxonomy" id="104777"/>
    <lineage>
        <taxon>Eukaryota</taxon>
        <taxon>Metazoa</taxon>
        <taxon>Spiralia</taxon>
        <taxon>Gnathifera</taxon>
        <taxon>Rotifera</taxon>
        <taxon>Eurotatoria</taxon>
        <taxon>Monogononta</taxon>
        <taxon>Pseudotrocha</taxon>
        <taxon>Ploima</taxon>
        <taxon>Brachionidae</taxon>
        <taxon>Brachionus</taxon>
    </lineage>
</organism>
<dbReference type="SUPFAM" id="SSF53098">
    <property type="entry name" value="Ribonuclease H-like"/>
    <property type="match status" value="1"/>
</dbReference>
<sequence>MITDVTNSIETTPVSTNTKKRKEIEPRSWVWLSYASKTSKVSARCNICSKITTIYNRSPYEYSSIKNALKVELNNVKFVSITTDIWTSIAQISYLGSTVHYLDPRNFILRNRVFGLIYLNDGHDRYYLSNKIKTTIDEWKIYDKVVAFVSDSASNMKSALESFDGKI</sequence>
<name>A0A814QE33_9BILA</name>
<dbReference type="EMBL" id="CAJNOC010008608">
    <property type="protein sequence ID" value="CAF1117838.1"/>
    <property type="molecule type" value="Genomic_DNA"/>
</dbReference>
<evidence type="ECO:0000313" key="1">
    <source>
        <dbReference type="EMBL" id="CAF1117838.1"/>
    </source>
</evidence>
<comment type="caution">
    <text evidence="1">The sequence shown here is derived from an EMBL/GenBank/DDBJ whole genome shotgun (WGS) entry which is preliminary data.</text>
</comment>
<dbReference type="AlphaFoldDB" id="A0A814QE33"/>
<accession>A0A814QE33</accession>
<keyword evidence="2" id="KW-1185">Reference proteome</keyword>
<evidence type="ECO:0000313" key="2">
    <source>
        <dbReference type="Proteomes" id="UP000663879"/>
    </source>
</evidence>
<dbReference type="PANTHER" id="PTHR47501">
    <property type="entry name" value="TRANSPOSASE-RELATED"/>
    <property type="match status" value="1"/>
</dbReference>
<gene>
    <name evidence="1" type="ORF">OXX778_LOCUS21911</name>
</gene>
<dbReference type="OrthoDB" id="117690at2759"/>
<protein>
    <submittedName>
        <fullName evidence="1">Uncharacterized protein</fullName>
    </submittedName>
</protein>
<reference evidence="1" key="1">
    <citation type="submission" date="2021-02" db="EMBL/GenBank/DDBJ databases">
        <authorList>
            <person name="Nowell W R."/>
        </authorList>
    </citation>
    <scope>NUCLEOTIDE SEQUENCE</scope>
    <source>
        <strain evidence="1">Ploen Becks lab</strain>
    </source>
</reference>